<organism evidence="4 5">
    <name type="scientific">Sparassis crispa</name>
    <dbReference type="NCBI Taxonomy" id="139825"/>
    <lineage>
        <taxon>Eukaryota</taxon>
        <taxon>Fungi</taxon>
        <taxon>Dikarya</taxon>
        <taxon>Basidiomycota</taxon>
        <taxon>Agaricomycotina</taxon>
        <taxon>Agaricomycetes</taxon>
        <taxon>Polyporales</taxon>
        <taxon>Sparassidaceae</taxon>
        <taxon>Sparassis</taxon>
    </lineage>
</organism>
<keyword evidence="1" id="KW-0862">Zinc</keyword>
<dbReference type="Proteomes" id="UP000287166">
    <property type="component" value="Unassembled WGS sequence"/>
</dbReference>
<dbReference type="EMBL" id="BFAD01000012">
    <property type="protein sequence ID" value="GBE87815.1"/>
    <property type="molecule type" value="Genomic_DNA"/>
</dbReference>
<keyword evidence="1" id="KW-0863">Zinc-finger</keyword>
<dbReference type="GO" id="GO:0008270">
    <property type="term" value="F:zinc ion binding"/>
    <property type="evidence" value="ECO:0007669"/>
    <property type="project" value="UniProtKB-KW"/>
</dbReference>
<accession>A0A401H066</accession>
<dbReference type="Pfam" id="PF00096">
    <property type="entry name" value="zf-C2H2"/>
    <property type="match status" value="1"/>
</dbReference>
<keyword evidence="1" id="KW-0479">Metal-binding</keyword>
<reference evidence="4 5" key="1">
    <citation type="journal article" date="2018" name="Sci. Rep.">
        <title>Genome sequence of the cauliflower mushroom Sparassis crispa (Hanabiratake) and its association with beneficial usage.</title>
        <authorList>
            <person name="Kiyama R."/>
            <person name="Furutani Y."/>
            <person name="Kawaguchi K."/>
            <person name="Nakanishi T."/>
        </authorList>
    </citation>
    <scope>NUCLEOTIDE SEQUENCE [LARGE SCALE GENOMIC DNA]</scope>
</reference>
<dbReference type="PROSITE" id="PS00028">
    <property type="entry name" value="ZINC_FINGER_C2H2_1"/>
    <property type="match status" value="1"/>
</dbReference>
<feature type="compositionally biased region" description="Polar residues" evidence="2">
    <location>
        <begin position="199"/>
        <end position="208"/>
    </location>
</feature>
<dbReference type="SUPFAM" id="SSF57667">
    <property type="entry name" value="beta-beta-alpha zinc fingers"/>
    <property type="match status" value="1"/>
</dbReference>
<dbReference type="RefSeq" id="XP_027618728.1">
    <property type="nucleotide sequence ID" value="XM_027762927.1"/>
</dbReference>
<comment type="caution">
    <text evidence="4">The sequence shown here is derived from an EMBL/GenBank/DDBJ whole genome shotgun (WGS) entry which is preliminary data.</text>
</comment>
<dbReference type="InParanoid" id="A0A401H066"/>
<dbReference type="Gene3D" id="3.30.160.60">
    <property type="entry name" value="Classic Zinc Finger"/>
    <property type="match status" value="1"/>
</dbReference>
<dbReference type="OrthoDB" id="8922241at2759"/>
<protein>
    <recommendedName>
        <fullName evidence="3">C2H2-type domain-containing protein</fullName>
    </recommendedName>
</protein>
<evidence type="ECO:0000256" key="2">
    <source>
        <dbReference type="SAM" id="MobiDB-lite"/>
    </source>
</evidence>
<evidence type="ECO:0000313" key="5">
    <source>
        <dbReference type="Proteomes" id="UP000287166"/>
    </source>
</evidence>
<gene>
    <name evidence="4" type="ORF">SCP_1200400</name>
</gene>
<dbReference type="InterPro" id="IPR036236">
    <property type="entry name" value="Znf_C2H2_sf"/>
</dbReference>
<dbReference type="InterPro" id="IPR013087">
    <property type="entry name" value="Znf_C2H2_type"/>
</dbReference>
<evidence type="ECO:0000313" key="4">
    <source>
        <dbReference type="EMBL" id="GBE87815.1"/>
    </source>
</evidence>
<dbReference type="GeneID" id="38784732"/>
<sequence length="417" mass="46042">MGRSLRLNTYMQALDEELAFNANPYVSSYYPNTSNPFPEVPSPIFNSSPESTSSFDSFADVVSATTDFNSSVPSTELMLGLMTPSGTSLALPQFGHIDNDNFGIPVHLTSHRLSFVPRHFFPVGPSDGHNQATYSSCSGNTYSGHHRNAADNYYHTPSSASYTSSVSYTSSTSYTSSVSYGYPPLPEFSLVRVPVWGSSPSPSQQAWDSEQDMDGEHDGSESEDEYVPSRPSCAKPSRCSRAEPSRCSPKPSRLSRAKPSCPAQARRQTARTRRYAPYALAESSTVPSSSSQFRRTASRNEQFDEAVRPPPAGTTECEYCGASYKRWSDLNRHVRSHSKKALRILCGGLPKAEAIRAGVTVEAKMPFVHEGVEYYGGCMTEFTRKDSLSRHLLRSRRCVGSITIYNLERTRRVGDEE</sequence>
<dbReference type="PROSITE" id="PS50157">
    <property type="entry name" value="ZINC_FINGER_C2H2_2"/>
    <property type="match status" value="1"/>
</dbReference>
<keyword evidence="5" id="KW-1185">Reference proteome</keyword>
<evidence type="ECO:0000259" key="3">
    <source>
        <dbReference type="PROSITE" id="PS50157"/>
    </source>
</evidence>
<evidence type="ECO:0000256" key="1">
    <source>
        <dbReference type="PROSITE-ProRule" id="PRU00042"/>
    </source>
</evidence>
<feature type="compositionally biased region" description="Polar residues" evidence="2">
    <location>
        <begin position="282"/>
        <end position="295"/>
    </location>
</feature>
<dbReference type="AlphaFoldDB" id="A0A401H066"/>
<proteinExistence type="predicted"/>
<feature type="region of interest" description="Disordered" evidence="2">
    <location>
        <begin position="199"/>
        <end position="310"/>
    </location>
</feature>
<name>A0A401H066_9APHY</name>
<feature type="domain" description="C2H2-type" evidence="3">
    <location>
        <begin position="315"/>
        <end position="342"/>
    </location>
</feature>
<dbReference type="SMART" id="SM00355">
    <property type="entry name" value="ZnF_C2H2"/>
    <property type="match status" value="1"/>
</dbReference>